<keyword evidence="10" id="KW-0472">Membrane</keyword>
<evidence type="ECO:0000256" key="1">
    <source>
        <dbReference type="ARBA" id="ARBA00000085"/>
    </source>
</evidence>
<evidence type="ECO:0000313" key="13">
    <source>
        <dbReference type="Proteomes" id="UP000629371"/>
    </source>
</evidence>
<evidence type="ECO:0000256" key="3">
    <source>
        <dbReference type="ARBA" id="ARBA00022553"/>
    </source>
</evidence>
<dbReference type="Proteomes" id="UP000629371">
    <property type="component" value="Unassembled WGS sequence"/>
</dbReference>
<name>A0ABS1MN04_9ACTN</name>
<feature type="domain" description="Signal transduction histidine kinase subgroup 3 dimerisation and phosphoacceptor" evidence="11">
    <location>
        <begin position="209"/>
        <end position="273"/>
    </location>
</feature>
<keyword evidence="5" id="KW-0547">Nucleotide-binding</keyword>
<dbReference type="SUPFAM" id="SSF55874">
    <property type="entry name" value="ATPase domain of HSP90 chaperone/DNA topoisomerase II/histidine kinase"/>
    <property type="match status" value="1"/>
</dbReference>
<comment type="caution">
    <text evidence="12">The sequence shown here is derived from an EMBL/GenBank/DDBJ whole genome shotgun (WGS) entry which is preliminary data.</text>
</comment>
<dbReference type="Gene3D" id="3.30.565.10">
    <property type="entry name" value="Histidine kinase-like ATPase, C-terminal domain"/>
    <property type="match status" value="1"/>
</dbReference>
<keyword evidence="7" id="KW-0067">ATP-binding</keyword>
<keyword evidence="8" id="KW-0902">Two-component regulatory system</keyword>
<evidence type="ECO:0000256" key="8">
    <source>
        <dbReference type="ARBA" id="ARBA00023012"/>
    </source>
</evidence>
<keyword evidence="3" id="KW-0597">Phosphoprotein</keyword>
<accession>A0ABS1MN04</accession>
<evidence type="ECO:0000256" key="5">
    <source>
        <dbReference type="ARBA" id="ARBA00022741"/>
    </source>
</evidence>
<keyword evidence="6 12" id="KW-0418">Kinase</keyword>
<evidence type="ECO:0000256" key="2">
    <source>
        <dbReference type="ARBA" id="ARBA00012438"/>
    </source>
</evidence>
<feature type="transmembrane region" description="Helical" evidence="10">
    <location>
        <begin position="51"/>
        <end position="72"/>
    </location>
</feature>
<keyword evidence="4" id="KW-0808">Transferase</keyword>
<proteinExistence type="predicted"/>
<evidence type="ECO:0000256" key="10">
    <source>
        <dbReference type="SAM" id="Phobius"/>
    </source>
</evidence>
<evidence type="ECO:0000256" key="7">
    <source>
        <dbReference type="ARBA" id="ARBA00022840"/>
    </source>
</evidence>
<feature type="region of interest" description="Disordered" evidence="9">
    <location>
        <begin position="356"/>
        <end position="376"/>
    </location>
</feature>
<dbReference type="Pfam" id="PF07730">
    <property type="entry name" value="HisKA_3"/>
    <property type="match status" value="1"/>
</dbReference>
<feature type="transmembrane region" description="Helical" evidence="10">
    <location>
        <begin position="14"/>
        <end position="39"/>
    </location>
</feature>
<dbReference type="GO" id="GO:0016301">
    <property type="term" value="F:kinase activity"/>
    <property type="evidence" value="ECO:0007669"/>
    <property type="project" value="UniProtKB-KW"/>
</dbReference>
<feature type="region of interest" description="Disordered" evidence="9">
    <location>
        <begin position="389"/>
        <end position="436"/>
    </location>
</feature>
<dbReference type="EC" id="2.7.13.3" evidence="2"/>
<dbReference type="PANTHER" id="PTHR24421">
    <property type="entry name" value="NITRATE/NITRITE SENSOR PROTEIN NARX-RELATED"/>
    <property type="match status" value="1"/>
</dbReference>
<dbReference type="RefSeq" id="WP_201802109.1">
    <property type="nucleotide sequence ID" value="NZ_JAERRI010000003.1"/>
</dbReference>
<keyword evidence="10" id="KW-1133">Transmembrane helix</keyword>
<organism evidence="12 13">
    <name type="scientific">Streptomyces siderophoricus</name>
    <dbReference type="NCBI Taxonomy" id="2802281"/>
    <lineage>
        <taxon>Bacteria</taxon>
        <taxon>Bacillati</taxon>
        <taxon>Actinomycetota</taxon>
        <taxon>Actinomycetes</taxon>
        <taxon>Kitasatosporales</taxon>
        <taxon>Streptomycetaceae</taxon>
        <taxon>Streptomyces</taxon>
    </lineage>
</organism>
<protein>
    <recommendedName>
        <fullName evidence="2">histidine kinase</fullName>
        <ecNumber evidence="2">2.7.13.3</ecNumber>
    </recommendedName>
</protein>
<dbReference type="InterPro" id="IPR050482">
    <property type="entry name" value="Sensor_HK_TwoCompSys"/>
</dbReference>
<dbReference type="EMBL" id="JAERRI010000003">
    <property type="protein sequence ID" value="MBL1089140.1"/>
    <property type="molecule type" value="Genomic_DNA"/>
</dbReference>
<evidence type="ECO:0000259" key="11">
    <source>
        <dbReference type="Pfam" id="PF07730"/>
    </source>
</evidence>
<dbReference type="Gene3D" id="1.20.5.1930">
    <property type="match status" value="1"/>
</dbReference>
<gene>
    <name evidence="12" type="ORF">JK360_07000</name>
</gene>
<keyword evidence="10" id="KW-0812">Transmembrane</keyword>
<dbReference type="InterPro" id="IPR011712">
    <property type="entry name" value="Sig_transdc_His_kin_sub3_dim/P"/>
</dbReference>
<feature type="transmembrane region" description="Helical" evidence="10">
    <location>
        <begin position="107"/>
        <end position="136"/>
    </location>
</feature>
<dbReference type="PANTHER" id="PTHR24421:SF10">
    <property type="entry name" value="NITRATE_NITRITE SENSOR PROTEIN NARQ"/>
    <property type="match status" value="1"/>
</dbReference>
<comment type="catalytic activity">
    <reaction evidence="1">
        <text>ATP + protein L-histidine = ADP + protein N-phospho-L-histidine.</text>
        <dbReference type="EC" id="2.7.13.3"/>
    </reaction>
</comment>
<evidence type="ECO:0000256" key="6">
    <source>
        <dbReference type="ARBA" id="ARBA00022777"/>
    </source>
</evidence>
<dbReference type="InterPro" id="IPR036890">
    <property type="entry name" value="HATPase_C_sf"/>
</dbReference>
<keyword evidence="13" id="KW-1185">Reference proteome</keyword>
<evidence type="ECO:0000256" key="9">
    <source>
        <dbReference type="SAM" id="MobiDB-lite"/>
    </source>
</evidence>
<evidence type="ECO:0000313" key="12">
    <source>
        <dbReference type="EMBL" id="MBL1089140.1"/>
    </source>
</evidence>
<reference evidence="12 13" key="1">
    <citation type="submission" date="2021-01" db="EMBL/GenBank/DDBJ databases">
        <title>WGS of actinomycetes isolated from Thailand.</title>
        <authorList>
            <person name="Thawai C."/>
        </authorList>
    </citation>
    <scope>NUCLEOTIDE SEQUENCE [LARGE SCALE GENOMIC DNA]</scope>
    <source>
        <strain evidence="12 13">CH9-7</strain>
    </source>
</reference>
<sequence length="436" mass="45670">MKGHVRLRLRGGRWVHLILGGALLMPFYLLASVVLPLFWPGADPLRHVPVQFTAFGCALPLAAVAGLLFPLLRPLEVAAVRSLCGVPGERLADGPALTWAARRRSALWFVAHLAAGGVVSGMTLSAPPAAMVLLVLPFSAPLRDSVPAWTRELPGVLGPLAGLGLLGLVLGTTWAAGALLARCAPPLLGPTPADRLAAAERRAADLASRNRLARELHDSVGHALSAVTLQASAARRVLDADPEFARRALAAIEDTTRAAVAELDTVLGLLREEDGSDPALPAPTLDTLEELLERTRAAGVPVEAAVRGRCTGLPPVVSREAYRIVQEGLGNVLRHAGPVPVRLQLCVENGELTLRMENPLPGTAPEGAPRTGGGRGLRGIAERARLLGGEAAAGPRDGTWRLTARLPLAEQTDDTTDDTGNGRPGRRRAGPEGDAP</sequence>
<evidence type="ECO:0000256" key="4">
    <source>
        <dbReference type="ARBA" id="ARBA00022679"/>
    </source>
</evidence>